<dbReference type="PANTHER" id="PTHR41533">
    <property type="entry name" value="L,D-TRANSPEPTIDASE HI_1667-RELATED"/>
    <property type="match status" value="1"/>
</dbReference>
<dbReference type="GO" id="GO:0004180">
    <property type="term" value="F:carboxypeptidase activity"/>
    <property type="evidence" value="ECO:0007669"/>
    <property type="project" value="UniProtKB-ARBA"/>
</dbReference>
<dbReference type="GO" id="GO:0009252">
    <property type="term" value="P:peptidoglycan biosynthetic process"/>
    <property type="evidence" value="ECO:0007669"/>
    <property type="project" value="UniProtKB-UniPathway"/>
</dbReference>
<accession>A0A1H2HN06</accession>
<feature type="active site" description="Nucleophile" evidence="7">
    <location>
        <position position="448"/>
    </location>
</feature>
<proteinExistence type="inferred from homology"/>
<comment type="pathway">
    <text evidence="1 7">Cell wall biogenesis; peptidoglycan biosynthesis.</text>
</comment>
<dbReference type="Pfam" id="PF03734">
    <property type="entry name" value="YkuD"/>
    <property type="match status" value="1"/>
</dbReference>
<dbReference type="Pfam" id="PF20142">
    <property type="entry name" value="Scaffold"/>
    <property type="match status" value="1"/>
</dbReference>
<dbReference type="GO" id="GO:0071555">
    <property type="term" value="P:cell wall organization"/>
    <property type="evidence" value="ECO:0007669"/>
    <property type="project" value="UniProtKB-UniRule"/>
</dbReference>
<dbReference type="Gene3D" id="1.10.101.10">
    <property type="entry name" value="PGBD-like superfamily/PGBD"/>
    <property type="match status" value="1"/>
</dbReference>
<evidence type="ECO:0000256" key="6">
    <source>
        <dbReference type="ARBA" id="ARBA00023316"/>
    </source>
</evidence>
<dbReference type="Pfam" id="PF01471">
    <property type="entry name" value="PG_binding_1"/>
    <property type="match status" value="1"/>
</dbReference>
<evidence type="ECO:0000256" key="1">
    <source>
        <dbReference type="ARBA" id="ARBA00004752"/>
    </source>
</evidence>
<dbReference type="InterPro" id="IPR045380">
    <property type="entry name" value="LD_TPept_scaffold_dom"/>
</dbReference>
<sequence length="527" mass="59141">MYKKCSIFIGFLLISAQLMPLASAETSLQPQQGLPANCPGMPINYSSENRQRLEDFYQQRSMQPAWVNPGQLEALATQLEQLADDGLNPANYQLQNIRQLIAHPATPAARPDCRDLLVSQAYLQALHDLSRGRLQQSAIEPLWHSELTPPPSSSVTLSPNQLALNDLPQAFNEARPNTFQYQRLRQSYAQLRQRALPDWPKIAGGPLLKAGMRDPRIPAIEERLISEGYLPASAANPTDTQYGPQVLAAMQEFQRRHGLQPDGIIGPGTLTELNVSAAQRRDQLRINLERWRWITPDIEAESLLVDIDGAHLSYYRDQDLIWKTRTQVGRAERQTPSLKSMLTRLTLNPTWTVPPTILKKDKLPAIRANPDFLAEHELRVLDFQGNELDPATVDWQRPGGIMLRQDAGPNNPLGQMALRFPNPFSVYLHDTPSQALFAKSPRTFSSGCVRVEGVNRVLELLLTPAEQQQVSDMLASGRTVEYRLPRQVPIVMAYWTAEADENGQPLYRPDIYGHDARLVAALNAATR</sequence>
<dbReference type="SUPFAM" id="SSF141523">
    <property type="entry name" value="L,D-transpeptidase catalytic domain-like"/>
    <property type="match status" value="1"/>
</dbReference>
<comment type="similarity">
    <text evidence="2">Belongs to the YkuD family.</text>
</comment>
<evidence type="ECO:0000256" key="7">
    <source>
        <dbReference type="PROSITE-ProRule" id="PRU01373"/>
    </source>
</evidence>
<feature type="signal peptide" evidence="8">
    <location>
        <begin position="1"/>
        <end position="24"/>
    </location>
</feature>
<feature type="active site" description="Proton donor/acceptor" evidence="7">
    <location>
        <position position="429"/>
    </location>
</feature>
<dbReference type="AlphaFoldDB" id="A0A1H2HN06"/>
<evidence type="ECO:0000256" key="3">
    <source>
        <dbReference type="ARBA" id="ARBA00022679"/>
    </source>
</evidence>
<protein>
    <submittedName>
        <fullName evidence="10">Murein L,D-transpeptidase YcbB/YkuD</fullName>
    </submittedName>
</protein>
<dbReference type="GO" id="GO:0008360">
    <property type="term" value="P:regulation of cell shape"/>
    <property type="evidence" value="ECO:0007669"/>
    <property type="project" value="UniProtKB-UniRule"/>
</dbReference>
<keyword evidence="3" id="KW-0808">Transferase</keyword>
<dbReference type="OrthoDB" id="9778545at2"/>
<evidence type="ECO:0000256" key="4">
    <source>
        <dbReference type="ARBA" id="ARBA00022960"/>
    </source>
</evidence>
<dbReference type="InterPro" id="IPR002477">
    <property type="entry name" value="Peptidoglycan-bd-like"/>
</dbReference>
<evidence type="ECO:0000313" key="11">
    <source>
        <dbReference type="Proteomes" id="UP000243232"/>
    </source>
</evidence>
<dbReference type="GO" id="GO:0016740">
    <property type="term" value="F:transferase activity"/>
    <property type="evidence" value="ECO:0007669"/>
    <property type="project" value="UniProtKB-KW"/>
</dbReference>
<dbReference type="InterPro" id="IPR038063">
    <property type="entry name" value="Transpep_catalytic_dom"/>
</dbReference>
<keyword evidence="5 7" id="KW-0573">Peptidoglycan synthesis</keyword>
<dbReference type="InterPro" id="IPR036365">
    <property type="entry name" value="PGBD-like_sf"/>
</dbReference>
<evidence type="ECO:0000313" key="10">
    <source>
        <dbReference type="EMBL" id="SDU33281.1"/>
    </source>
</evidence>
<organism evidence="10 11">
    <name type="scientific">Pseudomonas pohangensis</name>
    <dbReference type="NCBI Taxonomy" id="364197"/>
    <lineage>
        <taxon>Bacteria</taxon>
        <taxon>Pseudomonadati</taxon>
        <taxon>Pseudomonadota</taxon>
        <taxon>Gammaproteobacteria</taxon>
        <taxon>Pseudomonadales</taxon>
        <taxon>Pseudomonadaceae</taxon>
        <taxon>Pseudomonas</taxon>
    </lineage>
</organism>
<feature type="chain" id="PRO_5009275922" evidence="8">
    <location>
        <begin position="25"/>
        <end position="527"/>
    </location>
</feature>
<keyword evidence="6 7" id="KW-0961">Cell wall biogenesis/degradation</keyword>
<dbReference type="PROSITE" id="PS52029">
    <property type="entry name" value="LD_TPASE"/>
    <property type="match status" value="1"/>
</dbReference>
<dbReference type="CDD" id="cd16913">
    <property type="entry name" value="YkuD_like"/>
    <property type="match status" value="1"/>
</dbReference>
<evidence type="ECO:0000256" key="8">
    <source>
        <dbReference type="SAM" id="SignalP"/>
    </source>
</evidence>
<dbReference type="SUPFAM" id="SSF47090">
    <property type="entry name" value="PGBD-like"/>
    <property type="match status" value="1"/>
</dbReference>
<gene>
    <name evidence="10" type="ORF">SAMN05216296_3134</name>
</gene>
<dbReference type="InterPro" id="IPR052905">
    <property type="entry name" value="LD-transpeptidase_YkuD-like"/>
</dbReference>
<reference evidence="11" key="1">
    <citation type="submission" date="2016-10" db="EMBL/GenBank/DDBJ databases">
        <authorList>
            <person name="Varghese N."/>
            <person name="Submissions S."/>
        </authorList>
    </citation>
    <scope>NUCLEOTIDE SEQUENCE [LARGE SCALE GENOMIC DNA]</scope>
    <source>
        <strain evidence="11">DSM 17875</strain>
    </source>
</reference>
<keyword evidence="8" id="KW-0732">Signal</keyword>
<dbReference type="PANTHER" id="PTHR41533:SF2">
    <property type="entry name" value="BLR7131 PROTEIN"/>
    <property type="match status" value="1"/>
</dbReference>
<keyword evidence="4 7" id="KW-0133">Cell shape</keyword>
<dbReference type="InterPro" id="IPR005490">
    <property type="entry name" value="LD_TPept_cat_dom"/>
</dbReference>
<dbReference type="Proteomes" id="UP000243232">
    <property type="component" value="Chromosome I"/>
</dbReference>
<evidence type="ECO:0000256" key="2">
    <source>
        <dbReference type="ARBA" id="ARBA00005992"/>
    </source>
</evidence>
<keyword evidence="11" id="KW-1185">Reference proteome</keyword>
<dbReference type="UniPathway" id="UPA00219"/>
<evidence type="ECO:0000256" key="5">
    <source>
        <dbReference type="ARBA" id="ARBA00022984"/>
    </source>
</evidence>
<name>A0A1H2HN06_9PSED</name>
<dbReference type="STRING" id="364197.SAMN05216296_3134"/>
<dbReference type="Gene3D" id="2.40.440.10">
    <property type="entry name" value="L,D-transpeptidase catalytic domain-like"/>
    <property type="match status" value="1"/>
</dbReference>
<feature type="domain" description="L,D-TPase catalytic" evidence="9">
    <location>
        <begin position="301"/>
        <end position="473"/>
    </location>
</feature>
<dbReference type="InterPro" id="IPR036366">
    <property type="entry name" value="PGBDSf"/>
</dbReference>
<evidence type="ECO:0000259" key="9">
    <source>
        <dbReference type="PROSITE" id="PS52029"/>
    </source>
</evidence>
<dbReference type="EMBL" id="LT629785">
    <property type="protein sequence ID" value="SDU33281.1"/>
    <property type="molecule type" value="Genomic_DNA"/>
</dbReference>